<dbReference type="SUPFAM" id="SSF55821">
    <property type="entry name" value="YrdC/RibB"/>
    <property type="match status" value="1"/>
</dbReference>
<reference evidence="2" key="1">
    <citation type="submission" date="2022-04" db="EMBL/GenBank/DDBJ databases">
        <title>Lysobacter sp. CAU 1642 isolated from sea sand.</title>
        <authorList>
            <person name="Kim W."/>
        </authorList>
    </citation>
    <scope>NUCLEOTIDE SEQUENCE</scope>
    <source>
        <strain evidence="2">CAU 1642</strain>
    </source>
</reference>
<evidence type="ECO:0000259" key="1">
    <source>
        <dbReference type="PROSITE" id="PS51163"/>
    </source>
</evidence>
<dbReference type="PROSITE" id="PS51163">
    <property type="entry name" value="YRDC"/>
    <property type="match status" value="1"/>
</dbReference>
<dbReference type="Pfam" id="PF01300">
    <property type="entry name" value="Sua5_yciO_yrdC"/>
    <property type="match status" value="1"/>
</dbReference>
<evidence type="ECO:0000313" key="3">
    <source>
        <dbReference type="Proteomes" id="UP001431449"/>
    </source>
</evidence>
<dbReference type="Proteomes" id="UP001431449">
    <property type="component" value="Unassembled WGS sequence"/>
</dbReference>
<keyword evidence="3" id="KW-1185">Reference proteome</keyword>
<dbReference type="RefSeq" id="WP_248210993.1">
    <property type="nucleotide sequence ID" value="NZ_JALNMH010000014.1"/>
</dbReference>
<keyword evidence="2" id="KW-0548">Nucleotidyltransferase</keyword>
<organism evidence="2 3">
    <name type="scientific">Pseudomarimonas salicorniae</name>
    <dbReference type="NCBI Taxonomy" id="2933270"/>
    <lineage>
        <taxon>Bacteria</taxon>
        <taxon>Pseudomonadati</taxon>
        <taxon>Pseudomonadota</taxon>
        <taxon>Gammaproteobacteria</taxon>
        <taxon>Lysobacterales</taxon>
        <taxon>Lysobacteraceae</taxon>
        <taxon>Pseudomarimonas</taxon>
    </lineage>
</organism>
<comment type="caution">
    <text evidence="2">The sequence shown here is derived from an EMBL/GenBank/DDBJ whole genome shotgun (WGS) entry which is preliminary data.</text>
</comment>
<evidence type="ECO:0000313" key="2">
    <source>
        <dbReference type="EMBL" id="MCK7595209.1"/>
    </source>
</evidence>
<dbReference type="EMBL" id="JALNMH010000014">
    <property type="protein sequence ID" value="MCK7595209.1"/>
    <property type="molecule type" value="Genomic_DNA"/>
</dbReference>
<dbReference type="PANTHER" id="PTHR42828:SF3">
    <property type="entry name" value="THREONYLCARBAMOYL-AMP SYNTHASE"/>
    <property type="match status" value="1"/>
</dbReference>
<protein>
    <submittedName>
        <fullName evidence="2">L-threonylcarbamoyladenylate synthase</fullName>
        <ecNumber evidence="2">2.7.7.87</ecNumber>
    </submittedName>
</protein>
<dbReference type="Gene3D" id="3.90.870.10">
    <property type="entry name" value="DHBP synthase"/>
    <property type="match status" value="1"/>
</dbReference>
<dbReference type="InterPro" id="IPR006070">
    <property type="entry name" value="Sua5-like_dom"/>
</dbReference>
<feature type="domain" description="YrdC-like" evidence="1">
    <location>
        <begin position="14"/>
        <end position="200"/>
    </location>
</feature>
<proteinExistence type="predicted"/>
<dbReference type="GO" id="GO:0061710">
    <property type="term" value="F:L-threonylcarbamoyladenylate synthase"/>
    <property type="evidence" value="ECO:0007669"/>
    <property type="project" value="UniProtKB-EC"/>
</dbReference>
<dbReference type="EC" id="2.7.7.87" evidence="2"/>
<accession>A0ABT0GKZ4</accession>
<dbReference type="InterPro" id="IPR052532">
    <property type="entry name" value="SUA5_domain"/>
</dbReference>
<dbReference type="PANTHER" id="PTHR42828">
    <property type="entry name" value="DHBP SYNTHASE RIBB-LIKE ALPHA/BETA DOMAIN-CONTAINING PROTEIN"/>
    <property type="match status" value="1"/>
</dbReference>
<sequence>MPDRIRVHPQHPAPRPLLQAAERLKSGQLGILPSDAGYLLAWTLDSRDAEDRAIRLRRLDKRHPFTLLCRTISEMGHLARLDDVAFRAVKALTPGPRTFVLAPGAELPKRLKQAKRRTVGCRIVDHRVTEGLLEVLGGPLVSTTLLVPEFDVSNHEADEVADQLLRFVDFMLDAEDCPPGPTTVIDVSEGAVEVIREGWQALPLD</sequence>
<keyword evidence="2" id="KW-0808">Transferase</keyword>
<gene>
    <name evidence="2" type="ORF">M0G41_16235</name>
</gene>
<dbReference type="NCBIfam" id="TIGR00057">
    <property type="entry name" value="L-threonylcarbamoyladenylate synthase"/>
    <property type="match status" value="1"/>
</dbReference>
<dbReference type="InterPro" id="IPR017945">
    <property type="entry name" value="DHBP_synth_RibB-like_a/b_dom"/>
</dbReference>
<name>A0ABT0GKZ4_9GAMM</name>